<sequence>MKLTGSERKAVNTSETHSLHTFFSRKSELQQATELQTSVFDARTCVSLVDPLKNIDSDILQTIGQVNENNINFQNISIKQAVVKYPTKPYTIPKRFNQDIVEGWFSHQRGCCGDNREPSHPIWLQQYKATFFKRAKSEVACNSYGKPNIKEVEGKGNIDMSTIDLWTSVHPEDYVVDKLWAHQINSAIIENHKRLIRELALATGGSVRKLPWKKARGCNTTKNNPGHTSTKNISIISSKQHHPSQPPMISPASSVPSPTPVLTEQLPQTNSIGVHFKVGDNVCIASGGNTYDFATVEKISSSERTLPT</sequence>
<keyword evidence="3" id="KW-1185">Reference proteome</keyword>
<accession>A0A8S3RH64</accession>
<dbReference type="EMBL" id="CAJPWZ010001096">
    <property type="protein sequence ID" value="CAG2207965.1"/>
    <property type="molecule type" value="Genomic_DNA"/>
</dbReference>
<proteinExistence type="predicted"/>
<evidence type="ECO:0000256" key="1">
    <source>
        <dbReference type="SAM" id="MobiDB-lite"/>
    </source>
</evidence>
<comment type="caution">
    <text evidence="2">The sequence shown here is derived from an EMBL/GenBank/DDBJ whole genome shotgun (WGS) entry which is preliminary data.</text>
</comment>
<feature type="region of interest" description="Disordered" evidence="1">
    <location>
        <begin position="238"/>
        <end position="264"/>
    </location>
</feature>
<evidence type="ECO:0000313" key="3">
    <source>
        <dbReference type="Proteomes" id="UP000683360"/>
    </source>
</evidence>
<dbReference type="Proteomes" id="UP000683360">
    <property type="component" value="Unassembled WGS sequence"/>
</dbReference>
<name>A0A8S3RH64_MYTED</name>
<organism evidence="2 3">
    <name type="scientific">Mytilus edulis</name>
    <name type="common">Blue mussel</name>
    <dbReference type="NCBI Taxonomy" id="6550"/>
    <lineage>
        <taxon>Eukaryota</taxon>
        <taxon>Metazoa</taxon>
        <taxon>Spiralia</taxon>
        <taxon>Lophotrochozoa</taxon>
        <taxon>Mollusca</taxon>
        <taxon>Bivalvia</taxon>
        <taxon>Autobranchia</taxon>
        <taxon>Pteriomorphia</taxon>
        <taxon>Mytilida</taxon>
        <taxon>Mytiloidea</taxon>
        <taxon>Mytilidae</taxon>
        <taxon>Mytilinae</taxon>
        <taxon>Mytilus</taxon>
    </lineage>
</organism>
<reference evidence="2" key="1">
    <citation type="submission" date="2021-03" db="EMBL/GenBank/DDBJ databases">
        <authorList>
            <person name="Bekaert M."/>
        </authorList>
    </citation>
    <scope>NUCLEOTIDE SEQUENCE</scope>
</reference>
<protein>
    <submittedName>
        <fullName evidence="2">Uncharacterized protein</fullName>
    </submittedName>
</protein>
<gene>
    <name evidence="2" type="ORF">MEDL_22195</name>
</gene>
<dbReference type="AlphaFoldDB" id="A0A8S3RH64"/>
<evidence type="ECO:0000313" key="2">
    <source>
        <dbReference type="EMBL" id="CAG2207965.1"/>
    </source>
</evidence>